<dbReference type="InterPro" id="IPR048020">
    <property type="entry name" value="Transpos_IS3"/>
</dbReference>
<reference evidence="2" key="1">
    <citation type="submission" date="2002-06" db="EMBL/GenBank/DDBJ databases">
        <title>Identification of luxR2 in Vibrio fischeri ATCC 7744.</title>
        <authorList>
            <person name="Kasai S."/>
        </authorList>
    </citation>
    <scope>NUCLEOTIDE SEQUENCE</scope>
    <source>
        <strain evidence="2">ATCC 7744</strain>
    </source>
</reference>
<dbReference type="NCBIfam" id="NF033516">
    <property type="entry name" value="transpos_IS3"/>
    <property type="match status" value="1"/>
</dbReference>
<sequence length="286" mass="33737">MRFEFISKYSSPVRPVVKLCRYLDVSTSGYYKWLNREPTLRDRYNAELKCFLKDESERQHCVPGYRKLYEAAISYGFICNKKRIQRLLQSLGYRSRASKKRHGCAPKQKLGFPAFNLLDRKFSVSQPNRVWTSDITQVRCSEGWQYLCVVLDLYSRKVISWSTSRINNAELVVRSLKKAWERRRPDGSQLMFHSDQGVQYTSEMTMRWLYKRGITISMSRKGNCWDNACSESFFAQYKKEWISCLGQLSREEMTMQSRLYIDGYYNPIRRHGTLGGKSPIDFELSN</sequence>
<dbReference type="GO" id="GO:0015074">
    <property type="term" value="P:DNA integration"/>
    <property type="evidence" value="ECO:0007669"/>
    <property type="project" value="InterPro"/>
</dbReference>
<dbReference type="PROSITE" id="PS50994">
    <property type="entry name" value="INTEGRASE"/>
    <property type="match status" value="1"/>
</dbReference>
<proteinExistence type="predicted"/>
<dbReference type="GO" id="GO:0003676">
    <property type="term" value="F:nucleic acid binding"/>
    <property type="evidence" value="ECO:0007669"/>
    <property type="project" value="InterPro"/>
</dbReference>
<organism evidence="2">
    <name type="scientific">Aliivibrio fischeri</name>
    <name type="common">Vibrio fischeri</name>
    <dbReference type="NCBI Taxonomy" id="668"/>
    <lineage>
        <taxon>Bacteria</taxon>
        <taxon>Pseudomonadati</taxon>
        <taxon>Pseudomonadota</taxon>
        <taxon>Gammaproteobacteria</taxon>
        <taxon>Vibrionales</taxon>
        <taxon>Vibrionaceae</taxon>
        <taxon>Aliivibrio</taxon>
    </lineage>
</organism>
<dbReference type="SUPFAM" id="SSF53098">
    <property type="entry name" value="Ribonuclease H-like"/>
    <property type="match status" value="1"/>
</dbReference>
<dbReference type="Gene3D" id="3.30.420.10">
    <property type="entry name" value="Ribonuclease H-like superfamily/Ribonuclease H"/>
    <property type="match status" value="1"/>
</dbReference>
<evidence type="ECO:0000313" key="2">
    <source>
        <dbReference type="EMBL" id="BAF43664.1"/>
    </source>
</evidence>
<dbReference type="InterPro" id="IPR001584">
    <property type="entry name" value="Integrase_cat-core"/>
</dbReference>
<feature type="domain" description="Integrase catalytic" evidence="1">
    <location>
        <begin position="123"/>
        <end position="286"/>
    </location>
</feature>
<dbReference type="AlphaFoldDB" id="A1IG90"/>
<dbReference type="Pfam" id="PF00665">
    <property type="entry name" value="rve"/>
    <property type="match status" value="1"/>
</dbReference>
<dbReference type="PANTHER" id="PTHR46889:SF4">
    <property type="entry name" value="TRANSPOSASE INSO FOR INSERTION SEQUENCE ELEMENT IS911B-RELATED"/>
    <property type="match status" value="1"/>
</dbReference>
<accession>A1IG90</accession>
<dbReference type="EMBL" id="AB086190">
    <property type="protein sequence ID" value="BAF43664.1"/>
    <property type="molecule type" value="Genomic_DNA"/>
</dbReference>
<dbReference type="Pfam" id="PF13333">
    <property type="entry name" value="rve_2"/>
    <property type="match status" value="1"/>
</dbReference>
<dbReference type="InterPro" id="IPR050900">
    <property type="entry name" value="Transposase_IS3/IS150/IS904"/>
</dbReference>
<dbReference type="PANTHER" id="PTHR46889">
    <property type="entry name" value="TRANSPOSASE INSF FOR INSERTION SEQUENCE IS3B-RELATED"/>
    <property type="match status" value="1"/>
</dbReference>
<dbReference type="InterPro" id="IPR036397">
    <property type="entry name" value="RNaseH_sf"/>
</dbReference>
<dbReference type="InterPro" id="IPR012337">
    <property type="entry name" value="RNaseH-like_sf"/>
</dbReference>
<name>A1IG90_ALIFS</name>
<evidence type="ECO:0000259" key="1">
    <source>
        <dbReference type="PROSITE" id="PS50994"/>
    </source>
</evidence>
<gene>
    <name evidence="2" type="primary">tnpB</name>
</gene>
<protein>
    <submittedName>
        <fullName evidence="2">Transposase</fullName>
    </submittedName>
</protein>